<feature type="domain" description="MoaB/Mog" evidence="5">
    <location>
        <begin position="180"/>
        <end position="320"/>
    </location>
</feature>
<name>A0ABS2JQE1_9GAMM</name>
<reference evidence="6 7" key="1">
    <citation type="submission" date="2020-10" db="EMBL/GenBank/DDBJ databases">
        <title>Phylogeny of dyella-like bacteria.</title>
        <authorList>
            <person name="Fu J."/>
        </authorList>
    </citation>
    <scope>NUCLEOTIDE SEQUENCE [LARGE SCALE GENOMIC DNA]</scope>
    <source>
        <strain evidence="6 7">THG-B117</strain>
    </source>
</reference>
<comment type="function">
    <text evidence="1 4">Catalyzes the insertion of molybdate into adenylated molybdopterin with the concomitant release of AMP.</text>
</comment>
<keyword evidence="4" id="KW-0479">Metal-binding</keyword>
<dbReference type="InterPro" id="IPR001453">
    <property type="entry name" value="MoaB/Mog_dom"/>
</dbReference>
<evidence type="ECO:0000313" key="6">
    <source>
        <dbReference type="EMBL" id="MBM7121025.1"/>
    </source>
</evidence>
<comment type="cofactor">
    <cofactor evidence="4">
        <name>Mg(2+)</name>
        <dbReference type="ChEBI" id="CHEBI:18420"/>
    </cofactor>
</comment>
<dbReference type="NCBIfam" id="NF045515">
    <property type="entry name" value="Glp_gephyrin"/>
    <property type="match status" value="1"/>
</dbReference>
<accession>A0ABS2JQE1</accession>
<dbReference type="InterPro" id="IPR036135">
    <property type="entry name" value="MoeA_linker/N_sf"/>
</dbReference>
<dbReference type="SUPFAM" id="SSF63867">
    <property type="entry name" value="MoeA C-terminal domain-like"/>
    <property type="match status" value="1"/>
</dbReference>
<dbReference type="CDD" id="cd00887">
    <property type="entry name" value="MoeA"/>
    <property type="match status" value="1"/>
</dbReference>
<evidence type="ECO:0000256" key="2">
    <source>
        <dbReference type="ARBA" id="ARBA00010763"/>
    </source>
</evidence>
<dbReference type="Pfam" id="PF00994">
    <property type="entry name" value="MoCF_biosynth"/>
    <property type="match status" value="1"/>
</dbReference>
<sequence>MIGYDDALFALLQQARRLDAVSCATADALGKVLAADVVSPMDLPSFDHSAMDGYALHAGQTLAEGTEHAVHGSQAAGDASCNSQGMAWEIMTGARLPEGLDSVVPVERTELLARQDDGSPARIRLLDTLNPKANVRYAGSDVAKAAVAIQAGTSVEANHVMLLAALGVAQVQVVRPPRVAVICTGKELQADLAQPLADGQIYGSNGPYLAAAFAAMGAQVCCCETVDDTSATFVAAVQRAREAAADLIVSTGAVSMGRYDFVPDALLELGAQVLFHKVAIRPGKPQLAAMLGDAMVFALPGTPMAVAVGLRFFVAPVLRAMRGQVPERTWQAVLDAPQQAKGGLLHFLCATVMPGSDGRLHAHVLAQQQPFRIQPFAQANAWVLLSGDVPGDARVEVVGLQPETLVFGQNHPAGAR</sequence>
<dbReference type="SUPFAM" id="SSF63882">
    <property type="entry name" value="MoeA N-terminal region -like"/>
    <property type="match status" value="1"/>
</dbReference>
<proteinExistence type="inferred from homology"/>
<dbReference type="InterPro" id="IPR005110">
    <property type="entry name" value="MoeA_linker/N"/>
</dbReference>
<keyword evidence="4" id="KW-0460">Magnesium</keyword>
<protein>
    <recommendedName>
        <fullName evidence="4">Molybdopterin molybdenumtransferase</fullName>
        <ecNumber evidence="4">2.10.1.1</ecNumber>
    </recommendedName>
</protein>
<evidence type="ECO:0000259" key="5">
    <source>
        <dbReference type="SMART" id="SM00852"/>
    </source>
</evidence>
<comment type="similarity">
    <text evidence="2 4">Belongs to the MoeA family.</text>
</comment>
<dbReference type="RefSeq" id="WP_204635450.1">
    <property type="nucleotide sequence ID" value="NZ_JADIKC010000003.1"/>
</dbReference>
<comment type="caution">
    <text evidence="6">The sequence shown here is derived from an EMBL/GenBank/DDBJ whole genome shotgun (WGS) entry which is preliminary data.</text>
</comment>
<dbReference type="Pfam" id="PF03453">
    <property type="entry name" value="MoeA_N"/>
    <property type="match status" value="1"/>
</dbReference>
<dbReference type="EC" id="2.10.1.1" evidence="4"/>
<dbReference type="Proteomes" id="UP001430065">
    <property type="component" value="Unassembled WGS sequence"/>
</dbReference>
<keyword evidence="4" id="KW-0500">Molybdenum</keyword>
<dbReference type="Gene3D" id="2.40.340.10">
    <property type="entry name" value="MoeA, C-terminal, domain IV"/>
    <property type="match status" value="1"/>
</dbReference>
<dbReference type="InterPro" id="IPR036425">
    <property type="entry name" value="MoaB/Mog-like_dom_sf"/>
</dbReference>
<comment type="pathway">
    <text evidence="4">Cofactor biosynthesis; molybdopterin biosynthesis.</text>
</comment>
<dbReference type="InterPro" id="IPR038987">
    <property type="entry name" value="MoeA-like"/>
</dbReference>
<dbReference type="SUPFAM" id="SSF53218">
    <property type="entry name" value="Molybdenum cofactor biosynthesis proteins"/>
    <property type="match status" value="1"/>
</dbReference>
<dbReference type="SMART" id="SM00852">
    <property type="entry name" value="MoCF_biosynth"/>
    <property type="match status" value="1"/>
</dbReference>
<evidence type="ECO:0000256" key="1">
    <source>
        <dbReference type="ARBA" id="ARBA00002901"/>
    </source>
</evidence>
<keyword evidence="4" id="KW-0808">Transferase</keyword>
<gene>
    <name evidence="6" type="ORF">ISP20_07610</name>
</gene>
<dbReference type="Gene3D" id="3.40.980.10">
    <property type="entry name" value="MoaB/Mog-like domain"/>
    <property type="match status" value="1"/>
</dbReference>
<dbReference type="InterPro" id="IPR036688">
    <property type="entry name" value="MoeA_C_domain_IV_sf"/>
</dbReference>
<dbReference type="PANTHER" id="PTHR10192">
    <property type="entry name" value="MOLYBDOPTERIN BIOSYNTHESIS PROTEIN"/>
    <property type="match status" value="1"/>
</dbReference>
<dbReference type="Gene3D" id="3.90.105.10">
    <property type="entry name" value="Molybdopterin biosynthesis moea protein, domain 2"/>
    <property type="match status" value="1"/>
</dbReference>
<evidence type="ECO:0000256" key="3">
    <source>
        <dbReference type="ARBA" id="ARBA00047317"/>
    </source>
</evidence>
<evidence type="ECO:0000256" key="4">
    <source>
        <dbReference type="RuleBase" id="RU365090"/>
    </source>
</evidence>
<keyword evidence="7" id="KW-1185">Reference proteome</keyword>
<dbReference type="NCBIfam" id="TIGR00177">
    <property type="entry name" value="molyb_syn"/>
    <property type="match status" value="1"/>
</dbReference>
<keyword evidence="4" id="KW-0501">Molybdenum cofactor biosynthesis</keyword>
<dbReference type="PANTHER" id="PTHR10192:SF5">
    <property type="entry name" value="GEPHYRIN"/>
    <property type="match status" value="1"/>
</dbReference>
<dbReference type="Gene3D" id="2.170.190.11">
    <property type="entry name" value="Molybdopterin biosynthesis moea protein, domain 3"/>
    <property type="match status" value="1"/>
</dbReference>
<evidence type="ECO:0000313" key="7">
    <source>
        <dbReference type="Proteomes" id="UP001430065"/>
    </source>
</evidence>
<comment type="catalytic activity">
    <reaction evidence="3">
        <text>adenylyl-molybdopterin + molybdate = Mo-molybdopterin + AMP + H(+)</text>
        <dbReference type="Rhea" id="RHEA:35047"/>
        <dbReference type="ChEBI" id="CHEBI:15378"/>
        <dbReference type="ChEBI" id="CHEBI:36264"/>
        <dbReference type="ChEBI" id="CHEBI:62727"/>
        <dbReference type="ChEBI" id="CHEBI:71302"/>
        <dbReference type="ChEBI" id="CHEBI:456215"/>
        <dbReference type="EC" id="2.10.1.1"/>
    </reaction>
</comment>
<organism evidence="6 7">
    <name type="scientific">Dyella kyungheensis</name>
    <dbReference type="NCBI Taxonomy" id="1242174"/>
    <lineage>
        <taxon>Bacteria</taxon>
        <taxon>Pseudomonadati</taxon>
        <taxon>Pseudomonadota</taxon>
        <taxon>Gammaproteobacteria</taxon>
        <taxon>Lysobacterales</taxon>
        <taxon>Rhodanobacteraceae</taxon>
        <taxon>Dyella</taxon>
    </lineage>
</organism>
<dbReference type="EMBL" id="JADIKC010000003">
    <property type="protein sequence ID" value="MBM7121025.1"/>
    <property type="molecule type" value="Genomic_DNA"/>
</dbReference>